<dbReference type="InterPro" id="IPR011990">
    <property type="entry name" value="TPR-like_helical_dom_sf"/>
</dbReference>
<evidence type="ECO:0000313" key="2">
    <source>
        <dbReference type="EMBL" id="CAA9412919.1"/>
    </source>
</evidence>
<protein>
    <recommendedName>
        <fullName evidence="1">Peptidase C39-like domain-containing protein</fullName>
    </recommendedName>
</protein>
<sequence length="344" mass="37117">MTGSHATTARLRAGPWPLMADVLSRLRAAAAVVLALVAAGCAQMVPQTVALRTGWPSAVPQSTEIPGVPFFPQDEYQCGPAALATVLSFTGVPVTPDPLVDQVYLPARRGSLQLEMLAASRRYGRVAYVLAPRYGDLLREVAAGNPVLVLQDVGTLVTQWHYAVVNGFDYPSGTVLLRSGTKARHEMPFTAFERSWMHSGYWAMVVTPPDRIPVTATEDAWMNAVLAMARVADARHVTTAFATALQRWPDNQAAAVGLANQYHAQGLLAQAAAVLREARRRHPASAIIVNNLAQVLSDQGRQHEALALLDEARPATANLFASEIRATRELIVERLQQHGAAAAR</sequence>
<feature type="domain" description="Peptidase C39-like" evidence="1">
    <location>
        <begin position="68"/>
        <end position="175"/>
    </location>
</feature>
<gene>
    <name evidence="2" type="ORF">AVDCRST_MAG51-1520</name>
</gene>
<dbReference type="InterPro" id="IPR039563">
    <property type="entry name" value="Peptidase_C39_single_dom"/>
</dbReference>
<dbReference type="SUPFAM" id="SSF48452">
    <property type="entry name" value="TPR-like"/>
    <property type="match status" value="1"/>
</dbReference>
<reference evidence="2" key="1">
    <citation type="submission" date="2020-02" db="EMBL/GenBank/DDBJ databases">
        <authorList>
            <person name="Meier V. D."/>
        </authorList>
    </citation>
    <scope>NUCLEOTIDE SEQUENCE</scope>
    <source>
        <strain evidence="2">AVDCRST_MAG51</strain>
    </source>
</reference>
<dbReference type="Gene3D" id="3.90.70.10">
    <property type="entry name" value="Cysteine proteinases"/>
    <property type="match status" value="1"/>
</dbReference>
<dbReference type="AlphaFoldDB" id="A0A6J4PFD1"/>
<dbReference type="NCBIfam" id="NF033920">
    <property type="entry name" value="C39_PA2778_fam"/>
    <property type="match status" value="1"/>
</dbReference>
<dbReference type="InterPro" id="IPR039564">
    <property type="entry name" value="Peptidase_C39-like"/>
</dbReference>
<dbReference type="Pfam" id="PF13529">
    <property type="entry name" value="Peptidase_C39_2"/>
    <property type="match status" value="1"/>
</dbReference>
<accession>A0A6J4PFD1</accession>
<dbReference type="EMBL" id="CADCUX010000326">
    <property type="protein sequence ID" value="CAA9412919.1"/>
    <property type="molecule type" value="Genomic_DNA"/>
</dbReference>
<organism evidence="2">
    <name type="scientific">uncultured Ramlibacter sp</name>
    <dbReference type="NCBI Taxonomy" id="260755"/>
    <lineage>
        <taxon>Bacteria</taxon>
        <taxon>Pseudomonadati</taxon>
        <taxon>Pseudomonadota</taxon>
        <taxon>Betaproteobacteria</taxon>
        <taxon>Burkholderiales</taxon>
        <taxon>Comamonadaceae</taxon>
        <taxon>Ramlibacter</taxon>
        <taxon>environmental samples</taxon>
    </lineage>
</organism>
<evidence type="ECO:0000259" key="1">
    <source>
        <dbReference type="Pfam" id="PF13529"/>
    </source>
</evidence>
<name>A0A6J4PFD1_9BURK</name>
<dbReference type="CDD" id="cd02549">
    <property type="entry name" value="Peptidase_C39A"/>
    <property type="match status" value="1"/>
</dbReference>
<proteinExistence type="predicted"/>
<dbReference type="Gene3D" id="1.25.40.10">
    <property type="entry name" value="Tetratricopeptide repeat domain"/>
    <property type="match status" value="1"/>
</dbReference>